<dbReference type="Pfam" id="PF12838">
    <property type="entry name" value="Fer4_7"/>
    <property type="match status" value="1"/>
</dbReference>
<feature type="binding site" evidence="10">
    <location>
        <position position="179"/>
    </location>
    <ligand>
        <name>[4Fe-4S] cluster</name>
        <dbReference type="ChEBI" id="CHEBI:49883"/>
        <label>3</label>
    </ligand>
</feature>
<feature type="binding site" evidence="10">
    <location>
        <position position="49"/>
    </location>
    <ligand>
        <name>[4Fe-4S] cluster</name>
        <dbReference type="ChEBI" id="CHEBI:49883"/>
        <label>1</label>
    </ligand>
</feature>
<dbReference type="SUPFAM" id="SSF54862">
    <property type="entry name" value="4Fe-4S ferredoxins"/>
    <property type="match status" value="2"/>
</dbReference>
<evidence type="ECO:0000313" key="15">
    <source>
        <dbReference type="Proteomes" id="UP001589688"/>
    </source>
</evidence>
<feature type="binding site" evidence="10">
    <location>
        <position position="52"/>
    </location>
    <ligand>
        <name>[4Fe-4S] cluster</name>
        <dbReference type="ChEBI" id="CHEBI:49883"/>
        <label>1</label>
    </ligand>
</feature>
<evidence type="ECO:0000256" key="1">
    <source>
        <dbReference type="ARBA" id="ARBA00022448"/>
    </source>
</evidence>
<dbReference type="InterPro" id="IPR050395">
    <property type="entry name" value="4Fe4S_Ferredoxin_RnfB"/>
</dbReference>
<feature type="binding site" evidence="10">
    <location>
        <position position="182"/>
    </location>
    <ligand>
        <name>[4Fe-4S] cluster</name>
        <dbReference type="ChEBI" id="CHEBI:49883"/>
        <label>3</label>
    </ligand>
</feature>
<dbReference type="PANTHER" id="PTHR43560">
    <property type="entry name" value="ION-TRANSLOCATING OXIDOREDUCTASE COMPLEX SUBUNIT B"/>
    <property type="match status" value="1"/>
</dbReference>
<keyword evidence="7 10" id="KW-0408">Iron</keyword>
<feature type="domain" description="4Fe-4S ferredoxin-type" evidence="12">
    <location>
        <begin position="167"/>
        <end position="196"/>
    </location>
</feature>
<feature type="domain" description="4Fe-4S ferredoxin-type" evidence="12">
    <location>
        <begin position="244"/>
        <end position="273"/>
    </location>
</feature>
<feature type="domain" description="4Fe-4S ferredoxin-type" evidence="12">
    <location>
        <begin position="145"/>
        <end position="165"/>
    </location>
</feature>
<accession>A0ABV5ZJR9</accession>
<feature type="binding site" evidence="10">
    <location>
        <position position="148"/>
    </location>
    <ligand>
        <name>[4Fe-4S] cluster</name>
        <dbReference type="ChEBI" id="CHEBI:49883"/>
        <label>2</label>
    </ligand>
</feature>
<dbReference type="CDD" id="cd10549">
    <property type="entry name" value="MtMvhB_like"/>
    <property type="match status" value="1"/>
</dbReference>
<comment type="subunit">
    <text evidence="10">The complex is composed of six subunits: RnfA, RnfB, RnfC, RnfD, RnfE and RnfG.</text>
</comment>
<feature type="binding site" evidence="10">
    <location>
        <position position="176"/>
    </location>
    <ligand>
        <name>[4Fe-4S] cluster</name>
        <dbReference type="ChEBI" id="CHEBI:49883"/>
        <label>3</label>
    </ligand>
</feature>
<reference evidence="14 15" key="1">
    <citation type="submission" date="2024-09" db="EMBL/GenBank/DDBJ databases">
        <authorList>
            <person name="Sun Q."/>
            <person name="Mori K."/>
        </authorList>
    </citation>
    <scope>NUCLEOTIDE SEQUENCE [LARGE SCALE GENOMIC DNA]</scope>
    <source>
        <strain evidence="14 15">ATCC 51272</strain>
    </source>
</reference>
<keyword evidence="8 10" id="KW-0411">Iron-sulfur</keyword>
<keyword evidence="10" id="KW-1003">Cell membrane</keyword>
<keyword evidence="2 10" id="KW-0004">4Fe-4S</keyword>
<feature type="domain" description="4Fe-4S" evidence="13">
    <location>
        <begin position="32"/>
        <end position="95"/>
    </location>
</feature>
<keyword evidence="1 10" id="KW-0813">Transport</keyword>
<keyword evidence="6 10" id="KW-0249">Electron transport</keyword>
<keyword evidence="5 10" id="KW-1278">Translocase</keyword>
<proteinExistence type="inferred from homology"/>
<feature type="binding site" evidence="10">
    <location>
        <position position="145"/>
    </location>
    <ligand>
        <name>[4Fe-4S] cluster</name>
        <dbReference type="ChEBI" id="CHEBI:49883"/>
        <label>2</label>
    </ligand>
</feature>
<dbReference type="Proteomes" id="UP001589688">
    <property type="component" value="Unassembled WGS sequence"/>
</dbReference>
<name>A0ABV5ZJR9_9BACT</name>
<feature type="binding site" evidence="10">
    <location>
        <position position="186"/>
    </location>
    <ligand>
        <name>[4Fe-4S] cluster</name>
        <dbReference type="ChEBI" id="CHEBI:49883"/>
        <label>2</label>
    </ligand>
</feature>
<keyword evidence="9 10" id="KW-0472">Membrane</keyword>
<comment type="caution">
    <text evidence="14">The sequence shown here is derived from an EMBL/GenBank/DDBJ whole genome shotgun (WGS) entry which is preliminary data.</text>
</comment>
<evidence type="ECO:0000256" key="5">
    <source>
        <dbReference type="ARBA" id="ARBA00022967"/>
    </source>
</evidence>
<protein>
    <recommendedName>
        <fullName evidence="10">Ion-translocating oxidoreductase complex subunit B</fullName>
        <ecNumber evidence="10">7.-.-.-</ecNumber>
    </recommendedName>
    <alternativeName>
        <fullName evidence="10">Rnf electron transport complex subunit B</fullName>
    </alternativeName>
</protein>
<dbReference type="HAMAP" id="MF_00463">
    <property type="entry name" value="RsxB_RnfB"/>
    <property type="match status" value="1"/>
</dbReference>
<evidence type="ECO:0000256" key="6">
    <source>
        <dbReference type="ARBA" id="ARBA00022982"/>
    </source>
</evidence>
<dbReference type="Gene3D" id="3.30.70.20">
    <property type="match status" value="2"/>
</dbReference>
<dbReference type="InterPro" id="IPR017900">
    <property type="entry name" value="4Fe4S_Fe_S_CS"/>
</dbReference>
<evidence type="ECO:0000256" key="8">
    <source>
        <dbReference type="ARBA" id="ARBA00023014"/>
    </source>
</evidence>
<feature type="binding site" evidence="10">
    <location>
        <position position="78"/>
    </location>
    <ligand>
        <name>[4Fe-4S] cluster</name>
        <dbReference type="ChEBI" id="CHEBI:49883"/>
        <label>1</label>
    </ligand>
</feature>
<dbReference type="Gene3D" id="1.10.15.40">
    <property type="entry name" value="Electron transport complex subunit B, putative Fe-S cluster"/>
    <property type="match status" value="1"/>
</dbReference>
<sequence length="286" mass="30111">MDFILNAVIVLGSIALVAAVVLYLVSKKFAVDEDPRIGQVQEALPGANCGGCGFAGCLGMADALVKGADQGSIDGLMCPVGGQEVMGQVADLLGMAVANAEPQVAVVRCNGTCEHRPRIAQYDGLMTCAAMHATGAGETACGYGCLGCGDCVQACQFDAIRMNPETRLPEVDDDKCTSCGACVKACPRHIIELRKKGPKNRRVYVQCVNQDKGAAARKACQVACIACGKCEKACSFDAITIENNLSYIDFNKCRLCTKCVDECPTGAIVKVNFPVKKKIEIKEAAV</sequence>
<organism evidence="14 15">
    <name type="scientific">Hallella seregens ATCC 51272</name>
    <dbReference type="NCBI Taxonomy" id="1336250"/>
    <lineage>
        <taxon>Bacteria</taxon>
        <taxon>Pseudomonadati</taxon>
        <taxon>Bacteroidota</taxon>
        <taxon>Bacteroidia</taxon>
        <taxon>Bacteroidales</taxon>
        <taxon>Prevotellaceae</taxon>
        <taxon>Hallella</taxon>
    </lineage>
</organism>
<evidence type="ECO:0000313" key="14">
    <source>
        <dbReference type="EMBL" id="MFB9897631.1"/>
    </source>
</evidence>
<evidence type="ECO:0000259" key="12">
    <source>
        <dbReference type="PROSITE" id="PS51379"/>
    </source>
</evidence>
<dbReference type="NCBIfam" id="NF005504">
    <property type="entry name" value="PRK07118.1-3"/>
    <property type="match status" value="1"/>
</dbReference>
<feature type="binding site" evidence="10">
    <location>
        <position position="141"/>
    </location>
    <ligand>
        <name>[4Fe-4S] cluster</name>
        <dbReference type="ChEBI" id="CHEBI:49883"/>
        <label>2</label>
    </ligand>
</feature>
<keyword evidence="4 10" id="KW-0677">Repeat</keyword>
<dbReference type="RefSeq" id="WP_027952316.1">
    <property type="nucleotide sequence ID" value="NZ_JADU01000016.1"/>
</dbReference>
<keyword evidence="15" id="KW-1185">Reference proteome</keyword>
<feature type="binding site" evidence="10">
    <location>
        <position position="151"/>
    </location>
    <ligand>
        <name>[4Fe-4S] cluster</name>
        <dbReference type="ChEBI" id="CHEBI:49883"/>
        <label>2</label>
    </ligand>
</feature>
<dbReference type="EMBL" id="JBHLZF010000002">
    <property type="protein sequence ID" value="MFB9897631.1"/>
    <property type="molecule type" value="Genomic_DNA"/>
</dbReference>
<feature type="domain" description="4Fe-4S ferredoxin-type" evidence="12">
    <location>
        <begin position="213"/>
        <end position="243"/>
    </location>
</feature>
<feature type="region of interest" description="Hydrophobic" evidence="10">
    <location>
        <begin position="1"/>
        <end position="26"/>
    </location>
</feature>
<dbReference type="PANTHER" id="PTHR43560:SF1">
    <property type="entry name" value="ION-TRANSLOCATING OXIDOREDUCTASE COMPLEX SUBUNIT B"/>
    <property type="match status" value="1"/>
</dbReference>
<dbReference type="Pfam" id="PF04060">
    <property type="entry name" value="FeS"/>
    <property type="match status" value="1"/>
</dbReference>
<keyword evidence="11" id="KW-1133">Transmembrane helix</keyword>
<evidence type="ECO:0000256" key="10">
    <source>
        <dbReference type="HAMAP-Rule" id="MF_00463"/>
    </source>
</evidence>
<comment type="similarity">
    <text evidence="10">Belongs to the 4Fe4S bacterial-type ferredoxin family. RnfB subfamily.</text>
</comment>
<keyword evidence="3 10" id="KW-0479">Metal-binding</keyword>
<comment type="function">
    <text evidence="10">Part of a membrane-bound complex that couples electron transfer with translocation of ions across the membrane.</text>
</comment>
<evidence type="ECO:0000256" key="9">
    <source>
        <dbReference type="ARBA" id="ARBA00023136"/>
    </source>
</evidence>
<comment type="subcellular location">
    <subcellularLocation>
        <location evidence="10">Cell membrane</location>
    </subcellularLocation>
</comment>
<feature type="binding site" evidence="10">
    <location>
        <position position="155"/>
    </location>
    <ligand>
        <name>[4Fe-4S] cluster</name>
        <dbReference type="ChEBI" id="CHEBI:49883"/>
        <label>3</label>
    </ligand>
</feature>
<dbReference type="PROSITE" id="PS00198">
    <property type="entry name" value="4FE4S_FER_1"/>
    <property type="match status" value="2"/>
</dbReference>
<feature type="binding site" evidence="10">
    <location>
        <position position="57"/>
    </location>
    <ligand>
        <name>[4Fe-4S] cluster</name>
        <dbReference type="ChEBI" id="CHEBI:49883"/>
        <label>1</label>
    </ligand>
</feature>
<evidence type="ECO:0000256" key="11">
    <source>
        <dbReference type="SAM" id="Phobius"/>
    </source>
</evidence>
<comment type="cofactor">
    <cofactor evidence="10">
        <name>[4Fe-4S] cluster</name>
        <dbReference type="ChEBI" id="CHEBI:49883"/>
    </cofactor>
    <text evidence="10">Binds 3 [4Fe-4S] clusters.</text>
</comment>
<feature type="transmembrane region" description="Helical" evidence="11">
    <location>
        <begin position="6"/>
        <end position="26"/>
    </location>
</feature>
<evidence type="ECO:0000256" key="3">
    <source>
        <dbReference type="ARBA" id="ARBA00022723"/>
    </source>
</evidence>
<evidence type="ECO:0000256" key="7">
    <source>
        <dbReference type="ARBA" id="ARBA00023004"/>
    </source>
</evidence>
<dbReference type="EC" id="7.-.-.-" evidence="10"/>
<dbReference type="Pfam" id="PF13187">
    <property type="entry name" value="Fer4_9"/>
    <property type="match status" value="1"/>
</dbReference>
<dbReference type="PROSITE" id="PS51656">
    <property type="entry name" value="4FE4S"/>
    <property type="match status" value="1"/>
</dbReference>
<evidence type="ECO:0000256" key="4">
    <source>
        <dbReference type="ARBA" id="ARBA00022737"/>
    </source>
</evidence>
<dbReference type="InterPro" id="IPR010207">
    <property type="entry name" value="Elect_transpt_cplx_RnfB/RsxB"/>
</dbReference>
<dbReference type="InterPro" id="IPR017896">
    <property type="entry name" value="4Fe4S_Fe-S-bd"/>
</dbReference>
<keyword evidence="11" id="KW-0812">Transmembrane</keyword>
<dbReference type="PROSITE" id="PS51379">
    <property type="entry name" value="4FE4S_FER_2"/>
    <property type="match status" value="4"/>
</dbReference>
<evidence type="ECO:0000256" key="2">
    <source>
        <dbReference type="ARBA" id="ARBA00022485"/>
    </source>
</evidence>
<dbReference type="InterPro" id="IPR007202">
    <property type="entry name" value="4Fe-4S_dom"/>
</dbReference>
<evidence type="ECO:0000259" key="13">
    <source>
        <dbReference type="PROSITE" id="PS51656"/>
    </source>
</evidence>
<gene>
    <name evidence="10" type="primary">rnfB</name>
    <name evidence="14" type="ORF">ACFFK8_07425</name>
</gene>